<evidence type="ECO:0000313" key="5">
    <source>
        <dbReference type="Proteomes" id="UP000594034"/>
    </source>
</evidence>
<dbReference type="InterPro" id="IPR038309">
    <property type="entry name" value="Rsd/AlgQ_sf"/>
</dbReference>
<dbReference type="InterPro" id="IPR007448">
    <property type="entry name" value="Sigma70_reg_Rsd_AlgQ"/>
</dbReference>
<dbReference type="NCBIfam" id="NF008723">
    <property type="entry name" value="PRK11718.1"/>
    <property type="match status" value="1"/>
</dbReference>
<dbReference type="Proteomes" id="UP000594034">
    <property type="component" value="Chromosome"/>
</dbReference>
<name>A0A5J6WXE2_9GAMM</name>
<dbReference type="PIRSF" id="PIRSF016548">
    <property type="entry name" value="Rsd_AlgQ"/>
    <property type="match status" value="1"/>
</dbReference>
<evidence type="ECO:0000256" key="3">
    <source>
        <dbReference type="RuleBase" id="RU004409"/>
    </source>
</evidence>
<evidence type="ECO:0000256" key="1">
    <source>
        <dbReference type="ARBA" id="ARBA00023015"/>
    </source>
</evidence>
<proteinExistence type="inferred from homology"/>
<dbReference type="Gene3D" id="1.20.120.1370">
    <property type="entry name" value="Regulator of RNA polymerase sigma(70) subunit, domain 4"/>
    <property type="match status" value="1"/>
</dbReference>
<dbReference type="KEGG" id="asim:FE240_13750"/>
<comment type="similarity">
    <text evidence="3">Belongs to the Rsd/AlgQ family.</text>
</comment>
<keyword evidence="2 3" id="KW-0804">Transcription</keyword>
<evidence type="ECO:0000256" key="2">
    <source>
        <dbReference type="ARBA" id="ARBA00023163"/>
    </source>
</evidence>
<reference evidence="4 5" key="1">
    <citation type="submission" date="2019-05" db="EMBL/GenBank/DDBJ databases">
        <title>OXA-830, a novel chromosomally encoded expanded-spectrum class D beta-lactamase in Aeromonas simiae.</title>
        <authorList>
            <person name="Zhou W."/>
            <person name="Chen Q."/>
        </authorList>
    </citation>
    <scope>NUCLEOTIDE SEQUENCE [LARGE SCALE GENOMIC DNA]</scope>
    <source>
        <strain evidence="4 5">A6</strain>
    </source>
</reference>
<gene>
    <name evidence="4" type="ORF">FE240_13750</name>
</gene>
<sequence length="163" mass="18461">MLSKLEQTRAVYAGKHHAIDAFLDARQALLVEYIQLAGFTPQRGKQRSLPCCESIQHFCNNLVDYISASHFEIYDHVMGAYESAKGEQLALAETIYPKLRACTDVVLRFNDKYGNAGEDDLLTLDDDLNRLGPVLETRFCLEDQLVKALHIVERLSDKTTKQN</sequence>
<accession>A0A5J6WXE2</accession>
<protein>
    <submittedName>
        <fullName evidence="4">Sigma D regulator</fullName>
    </submittedName>
</protein>
<dbReference type="EMBL" id="CP040449">
    <property type="protein sequence ID" value="QFI55662.1"/>
    <property type="molecule type" value="Genomic_DNA"/>
</dbReference>
<dbReference type="AlphaFoldDB" id="A0A5J6WXE2"/>
<keyword evidence="5" id="KW-1185">Reference proteome</keyword>
<organism evidence="4 5">
    <name type="scientific">Aeromonas simiae</name>
    <dbReference type="NCBI Taxonomy" id="218936"/>
    <lineage>
        <taxon>Bacteria</taxon>
        <taxon>Pseudomonadati</taxon>
        <taxon>Pseudomonadota</taxon>
        <taxon>Gammaproteobacteria</taxon>
        <taxon>Aeromonadales</taxon>
        <taxon>Aeromonadaceae</taxon>
        <taxon>Aeromonas</taxon>
    </lineage>
</organism>
<dbReference type="Pfam" id="PF04353">
    <property type="entry name" value="Rsd_AlgQ"/>
    <property type="match status" value="1"/>
</dbReference>
<keyword evidence="1 3" id="KW-0805">Transcription regulation</keyword>
<dbReference type="GO" id="GO:0006355">
    <property type="term" value="P:regulation of DNA-templated transcription"/>
    <property type="evidence" value="ECO:0007669"/>
    <property type="project" value="InterPro"/>
</dbReference>
<dbReference type="RefSeq" id="WP_193001714.1">
    <property type="nucleotide sequence ID" value="NZ_CP040449.1"/>
</dbReference>
<evidence type="ECO:0000313" key="4">
    <source>
        <dbReference type="EMBL" id="QFI55662.1"/>
    </source>
</evidence>